<name>A0ABN1IA03_9GAMM</name>
<comment type="caution">
    <text evidence="4">The sequence shown here is derived from an EMBL/GenBank/DDBJ whole genome shotgun (WGS) entry which is preliminary data.</text>
</comment>
<dbReference type="Gene3D" id="1.10.10.60">
    <property type="entry name" value="Homeodomain-like"/>
    <property type="match status" value="1"/>
</dbReference>
<dbReference type="Pfam" id="PF12833">
    <property type="entry name" value="HTH_18"/>
    <property type="match status" value="1"/>
</dbReference>
<evidence type="ECO:0000256" key="2">
    <source>
        <dbReference type="ARBA" id="ARBA00023163"/>
    </source>
</evidence>
<dbReference type="Gene3D" id="3.40.50.880">
    <property type="match status" value="1"/>
</dbReference>
<sequence length="318" mass="36054">MKHYCFLLLPEFSNLCLFNSIEPLRAANSFTSEPVYRWSLASLDGQSVRSSSEFDINVTTTIDDAINSGDVDALIILASYNYKLHTSPDVIKKLRLARQHIPVLGGFDAGSYPLAKAGLLDGYKATIHWAEVDTFSEEFHKVDVCNNRYVLDRSRITSGGATAALDLMLAIIRRDHGAEVAISVSDLLIFDTERSESTPQRERVPSMIEQQSPRLARAIRLMEQNCELPLPIAEIASKTGVSQRQLERDFKEYLDTTATQYYSRLRGQLAKRLLTETSLSITEIGIRTGYNSRSSFIRTYKRLFDKRPSDERRRTLHH</sequence>
<reference evidence="4 5" key="1">
    <citation type="journal article" date="2019" name="Int. J. Syst. Evol. Microbiol.">
        <title>The Global Catalogue of Microorganisms (GCM) 10K type strain sequencing project: providing services to taxonomists for standard genome sequencing and annotation.</title>
        <authorList>
            <consortium name="The Broad Institute Genomics Platform"/>
            <consortium name="The Broad Institute Genome Sequencing Center for Infectious Disease"/>
            <person name="Wu L."/>
            <person name="Ma J."/>
        </authorList>
    </citation>
    <scope>NUCLEOTIDE SEQUENCE [LARGE SCALE GENOMIC DNA]</scope>
    <source>
        <strain evidence="4 5">JCM 15134</strain>
    </source>
</reference>
<dbReference type="SUPFAM" id="SSF52317">
    <property type="entry name" value="Class I glutamine amidotransferase-like"/>
    <property type="match status" value="1"/>
</dbReference>
<dbReference type="EMBL" id="BAAAET010000005">
    <property type="protein sequence ID" value="GAA0700887.1"/>
    <property type="molecule type" value="Genomic_DNA"/>
</dbReference>
<accession>A0ABN1IA03</accession>
<dbReference type="CDD" id="cd03136">
    <property type="entry name" value="GATase1_AraC_ArgR_like"/>
    <property type="match status" value="1"/>
</dbReference>
<keyword evidence="2" id="KW-0804">Transcription</keyword>
<dbReference type="SMART" id="SM00342">
    <property type="entry name" value="HTH_ARAC"/>
    <property type="match status" value="1"/>
</dbReference>
<evidence type="ECO:0000259" key="3">
    <source>
        <dbReference type="PROSITE" id="PS01124"/>
    </source>
</evidence>
<dbReference type="PROSITE" id="PS01124">
    <property type="entry name" value="HTH_ARAC_FAMILY_2"/>
    <property type="match status" value="1"/>
</dbReference>
<proteinExistence type="predicted"/>
<dbReference type="RefSeq" id="WP_343808473.1">
    <property type="nucleotide sequence ID" value="NZ_BAAAET010000005.1"/>
</dbReference>
<dbReference type="InterPro" id="IPR009057">
    <property type="entry name" value="Homeodomain-like_sf"/>
</dbReference>
<dbReference type="PANTHER" id="PTHR43130:SF3">
    <property type="entry name" value="HTH-TYPE TRANSCRIPTIONAL REGULATOR RV1931C"/>
    <property type="match status" value="1"/>
</dbReference>
<evidence type="ECO:0000256" key="1">
    <source>
        <dbReference type="ARBA" id="ARBA00023015"/>
    </source>
</evidence>
<evidence type="ECO:0000313" key="5">
    <source>
        <dbReference type="Proteomes" id="UP001499915"/>
    </source>
</evidence>
<dbReference type="Pfam" id="PF01965">
    <property type="entry name" value="DJ-1_PfpI"/>
    <property type="match status" value="1"/>
</dbReference>
<keyword evidence="1" id="KW-0805">Transcription regulation</keyword>
<dbReference type="InterPro" id="IPR029062">
    <property type="entry name" value="Class_I_gatase-like"/>
</dbReference>
<keyword evidence="5" id="KW-1185">Reference proteome</keyword>
<organism evidence="4 5">
    <name type="scientific">Marinobacterium maritimum</name>
    <dbReference type="NCBI Taxonomy" id="500162"/>
    <lineage>
        <taxon>Bacteria</taxon>
        <taxon>Pseudomonadati</taxon>
        <taxon>Pseudomonadota</taxon>
        <taxon>Gammaproteobacteria</taxon>
        <taxon>Oceanospirillales</taxon>
        <taxon>Oceanospirillaceae</taxon>
        <taxon>Marinobacterium</taxon>
    </lineage>
</organism>
<protein>
    <submittedName>
        <fullName evidence="4">GlxA family transcriptional regulator</fullName>
    </submittedName>
</protein>
<dbReference type="InterPro" id="IPR002818">
    <property type="entry name" value="DJ-1/PfpI"/>
</dbReference>
<dbReference type="InterPro" id="IPR052158">
    <property type="entry name" value="INH-QAR"/>
</dbReference>
<gene>
    <name evidence="4" type="ORF">GCM10009104_32500</name>
</gene>
<dbReference type="SUPFAM" id="SSF46689">
    <property type="entry name" value="Homeodomain-like"/>
    <property type="match status" value="2"/>
</dbReference>
<dbReference type="Proteomes" id="UP001499915">
    <property type="component" value="Unassembled WGS sequence"/>
</dbReference>
<feature type="domain" description="HTH araC/xylS-type" evidence="3">
    <location>
        <begin position="216"/>
        <end position="314"/>
    </location>
</feature>
<dbReference type="InterPro" id="IPR018060">
    <property type="entry name" value="HTH_AraC"/>
</dbReference>
<evidence type="ECO:0000313" key="4">
    <source>
        <dbReference type="EMBL" id="GAA0700887.1"/>
    </source>
</evidence>
<dbReference type="PANTHER" id="PTHR43130">
    <property type="entry name" value="ARAC-FAMILY TRANSCRIPTIONAL REGULATOR"/>
    <property type="match status" value="1"/>
</dbReference>